<evidence type="ECO:0000313" key="2">
    <source>
        <dbReference type="EMBL" id="KAI5062998.1"/>
    </source>
</evidence>
<dbReference type="InterPro" id="IPR057514">
    <property type="entry name" value="NTF2_SigF"/>
</dbReference>
<dbReference type="EMBL" id="JABFUD020000021">
    <property type="protein sequence ID" value="KAI5062998.1"/>
    <property type="molecule type" value="Genomic_DNA"/>
</dbReference>
<dbReference type="AlphaFoldDB" id="A0A9D4U7Q3"/>
<dbReference type="OrthoDB" id="2014323at2759"/>
<keyword evidence="3" id="KW-1185">Reference proteome</keyword>
<organism evidence="2 3">
    <name type="scientific">Adiantum capillus-veneris</name>
    <name type="common">Maidenhair fern</name>
    <dbReference type="NCBI Taxonomy" id="13818"/>
    <lineage>
        <taxon>Eukaryota</taxon>
        <taxon>Viridiplantae</taxon>
        <taxon>Streptophyta</taxon>
        <taxon>Embryophyta</taxon>
        <taxon>Tracheophyta</taxon>
        <taxon>Polypodiopsida</taxon>
        <taxon>Polypodiidae</taxon>
        <taxon>Polypodiales</taxon>
        <taxon>Pteridineae</taxon>
        <taxon>Pteridaceae</taxon>
        <taxon>Vittarioideae</taxon>
        <taxon>Adiantum</taxon>
    </lineage>
</organism>
<feature type="domain" description="SigF-like NTF2-like" evidence="1">
    <location>
        <begin position="1"/>
        <end position="167"/>
    </location>
</feature>
<reference evidence="2" key="1">
    <citation type="submission" date="2021-01" db="EMBL/GenBank/DDBJ databases">
        <title>Adiantum capillus-veneris genome.</title>
        <authorList>
            <person name="Fang Y."/>
            <person name="Liao Q."/>
        </authorList>
    </citation>
    <scope>NUCLEOTIDE SEQUENCE</scope>
    <source>
        <strain evidence="2">H3</strain>
        <tissue evidence="2">Leaf</tissue>
    </source>
</reference>
<dbReference type="PANTHER" id="PTHR35393:SF1">
    <property type="entry name" value="SNOAL-LIKE DOMAIN-CONTAINING PROTEIN"/>
    <property type="match status" value="1"/>
</dbReference>
<gene>
    <name evidence="2" type="ORF">GOP47_0021545</name>
</gene>
<evidence type="ECO:0000259" key="1">
    <source>
        <dbReference type="Pfam" id="PF24840"/>
    </source>
</evidence>
<sequence>MEDPREDVKKVIGQLVCRPTLQQQAEALRTYFTPDAHFYHFYINIAGRRDLTAIYQMAELLFNYQAVKFHDIVYDESANAVAVNMTVYILPWQAFYTEHKLVFFVLLELEDHIREDGKKAKLIKVQRDYFERSPTFTLLPFIGWAYNSVWLRVLLGHTIVIFVRSLRFVARVFYPNHM</sequence>
<dbReference type="Proteomes" id="UP000886520">
    <property type="component" value="Chromosome 21"/>
</dbReference>
<proteinExistence type="predicted"/>
<comment type="caution">
    <text evidence="2">The sequence shown here is derived from an EMBL/GenBank/DDBJ whole genome shotgun (WGS) entry which is preliminary data.</text>
</comment>
<dbReference type="PANTHER" id="PTHR35393">
    <property type="entry name" value="CHROMOSOME 1, WHOLE GENOME SHOTGUN SEQUENCE"/>
    <property type="match status" value="1"/>
</dbReference>
<name>A0A9D4U7Q3_ADICA</name>
<dbReference type="Pfam" id="PF24840">
    <property type="entry name" value="NTF2_SigF"/>
    <property type="match status" value="1"/>
</dbReference>
<evidence type="ECO:0000313" key="3">
    <source>
        <dbReference type="Proteomes" id="UP000886520"/>
    </source>
</evidence>
<accession>A0A9D4U7Q3</accession>
<protein>
    <recommendedName>
        <fullName evidence="1">SigF-like NTF2-like domain-containing protein</fullName>
    </recommendedName>
</protein>